<evidence type="ECO:0000256" key="1">
    <source>
        <dbReference type="SAM" id="MobiDB-lite"/>
    </source>
</evidence>
<dbReference type="AlphaFoldDB" id="A0AAD9DD68"/>
<gene>
    <name evidence="3" type="ORF">QTG54_007911</name>
</gene>
<dbReference type="InterPro" id="IPR049227">
    <property type="entry name" value="DUF6824"/>
</dbReference>
<comment type="caution">
    <text evidence="3">The sequence shown here is derived from an EMBL/GenBank/DDBJ whole genome shotgun (WGS) entry which is preliminary data.</text>
</comment>
<feature type="domain" description="DUF6824" evidence="2">
    <location>
        <begin position="27"/>
        <end position="113"/>
    </location>
</feature>
<dbReference type="Proteomes" id="UP001224775">
    <property type="component" value="Unassembled WGS sequence"/>
</dbReference>
<accession>A0AAD9DD68</accession>
<organism evidence="3 4">
    <name type="scientific">Skeletonema marinoi</name>
    <dbReference type="NCBI Taxonomy" id="267567"/>
    <lineage>
        <taxon>Eukaryota</taxon>
        <taxon>Sar</taxon>
        <taxon>Stramenopiles</taxon>
        <taxon>Ochrophyta</taxon>
        <taxon>Bacillariophyta</taxon>
        <taxon>Coscinodiscophyceae</taxon>
        <taxon>Thalassiosirophycidae</taxon>
        <taxon>Thalassiosirales</taxon>
        <taxon>Skeletonemataceae</taxon>
        <taxon>Skeletonema</taxon>
        <taxon>Skeletonema marinoi-dohrnii complex</taxon>
    </lineage>
</organism>
<feature type="region of interest" description="Disordered" evidence="1">
    <location>
        <begin position="144"/>
        <end position="180"/>
    </location>
</feature>
<name>A0AAD9DD68_9STRA</name>
<dbReference type="EMBL" id="JATAAI010000013">
    <property type="protein sequence ID" value="KAK1741433.1"/>
    <property type="molecule type" value="Genomic_DNA"/>
</dbReference>
<evidence type="ECO:0000313" key="3">
    <source>
        <dbReference type="EMBL" id="KAK1741433.1"/>
    </source>
</evidence>
<keyword evidence="4" id="KW-1185">Reference proteome</keyword>
<evidence type="ECO:0000313" key="4">
    <source>
        <dbReference type="Proteomes" id="UP001224775"/>
    </source>
</evidence>
<sequence>MNNMSFGDSIGSVKVNSNSVLKPTHTDVLLGRGVGTNRHAGNTNFRQMVSKYVRQYVTSTKAEKISITRGIVDRVQTQLNPPGRFLEKDQQTGNWKEVDMKRAHEKTAQALRDGAAPLRKRLSDEIISDPLFLLDVFDKGDKKNRSAKKSRKSVSPEHLSMPKNEKVQAQDKPPSTGIPSPIFSSTSIDQWLSATEIPLISPSQSPVSSVDEFDFPFHLVDFKGDEVPFEMVDMLDDEILQLWDEC</sequence>
<evidence type="ECO:0000259" key="2">
    <source>
        <dbReference type="Pfam" id="PF20710"/>
    </source>
</evidence>
<protein>
    <recommendedName>
        <fullName evidence="2">DUF6824 domain-containing protein</fullName>
    </recommendedName>
</protein>
<dbReference type="Pfam" id="PF20710">
    <property type="entry name" value="DUF6824"/>
    <property type="match status" value="1"/>
</dbReference>
<reference evidence="3" key="1">
    <citation type="submission" date="2023-06" db="EMBL/GenBank/DDBJ databases">
        <title>Survivors Of The Sea: Transcriptome response of Skeletonema marinoi to long-term dormancy.</title>
        <authorList>
            <person name="Pinder M.I.M."/>
            <person name="Kourtchenko O."/>
            <person name="Robertson E.K."/>
            <person name="Larsson T."/>
            <person name="Maumus F."/>
            <person name="Osuna-Cruz C.M."/>
            <person name="Vancaester E."/>
            <person name="Stenow R."/>
            <person name="Vandepoele K."/>
            <person name="Ploug H."/>
            <person name="Bruchert V."/>
            <person name="Godhe A."/>
            <person name="Topel M."/>
        </authorList>
    </citation>
    <scope>NUCLEOTIDE SEQUENCE</scope>
    <source>
        <strain evidence="3">R05AC</strain>
    </source>
</reference>
<proteinExistence type="predicted"/>